<dbReference type="OrthoDB" id="9785707at2"/>
<evidence type="ECO:0000259" key="2">
    <source>
        <dbReference type="Pfam" id="PF02481"/>
    </source>
</evidence>
<dbReference type="Gene3D" id="3.40.50.450">
    <property type="match status" value="1"/>
</dbReference>
<dbReference type="KEGG" id="mpho:DA803_01900"/>
<protein>
    <submittedName>
        <fullName evidence="3">DNA processing protein, SMF family</fullName>
    </submittedName>
</protein>
<name>A0A2Z5ISP1_9BACT</name>
<keyword evidence="4" id="KW-1185">Reference proteome</keyword>
<dbReference type="Pfam" id="PF02481">
    <property type="entry name" value="DNA_processg_A"/>
    <property type="match status" value="1"/>
</dbReference>
<dbReference type="InterPro" id="IPR057666">
    <property type="entry name" value="DrpA_SLOG"/>
</dbReference>
<organism evidence="3 4">
    <name type="scientific">[Mycoplasma] phocae</name>
    <dbReference type="NCBI Taxonomy" id="142651"/>
    <lineage>
        <taxon>Bacteria</taxon>
        <taxon>Bacillati</taxon>
        <taxon>Mycoplasmatota</taxon>
        <taxon>Mycoplasmoidales</taxon>
        <taxon>Metamycoplasmataceae</taxon>
        <taxon>Metamycoplasma</taxon>
    </lineage>
</organism>
<dbReference type="EMBL" id="CP029295">
    <property type="protein sequence ID" value="AXE60838.1"/>
    <property type="molecule type" value="Genomic_DNA"/>
</dbReference>
<reference evidence="3 4" key="1">
    <citation type="submission" date="2018-05" db="EMBL/GenBank/DDBJ databases">
        <title>Annotation of the Mycoplasma phocidae genome.</title>
        <authorList>
            <person name="Brown D.R."/>
            <person name="Kutish G.F."/>
            <person name="Frasca S.Jr."/>
        </authorList>
    </citation>
    <scope>NUCLEOTIDE SEQUENCE [LARGE SCALE GENOMIC DNA]</scope>
    <source>
        <strain evidence="3 4">105</strain>
    </source>
</reference>
<comment type="similarity">
    <text evidence="1">Belongs to the DprA/Smf family.</text>
</comment>
<accession>A0A2Z5ISP1</accession>
<dbReference type="Proteomes" id="UP000252477">
    <property type="component" value="Chromosome"/>
</dbReference>
<dbReference type="AlphaFoldDB" id="A0A2Z5ISP1"/>
<dbReference type="PANTHER" id="PTHR43022">
    <property type="entry name" value="PROTEIN SMF"/>
    <property type="match status" value="1"/>
</dbReference>
<evidence type="ECO:0000313" key="4">
    <source>
        <dbReference type="Proteomes" id="UP000252477"/>
    </source>
</evidence>
<gene>
    <name evidence="3" type="ORF">DA803_01900</name>
</gene>
<dbReference type="InterPro" id="IPR003488">
    <property type="entry name" value="DprA"/>
</dbReference>
<evidence type="ECO:0000256" key="1">
    <source>
        <dbReference type="ARBA" id="ARBA00006525"/>
    </source>
</evidence>
<evidence type="ECO:0000313" key="3">
    <source>
        <dbReference type="EMBL" id="AXE60838.1"/>
    </source>
</evidence>
<feature type="domain" description="Smf/DprA SLOG" evidence="2">
    <location>
        <begin position="48"/>
        <end position="245"/>
    </location>
</feature>
<dbReference type="PANTHER" id="PTHR43022:SF1">
    <property type="entry name" value="PROTEIN SMF"/>
    <property type="match status" value="1"/>
</dbReference>
<dbReference type="GO" id="GO:0009294">
    <property type="term" value="P:DNA-mediated transformation"/>
    <property type="evidence" value="ECO:0007669"/>
    <property type="project" value="InterPro"/>
</dbReference>
<dbReference type="RefSeq" id="WP_114190944.1">
    <property type="nucleotide sequence ID" value="NZ_CP029295.1"/>
</dbReference>
<sequence length="246" mass="28826">MNDLLIYFSMKYSGDWDSIYKAIKSYEEIEEPKMLDYINLDNIKDREYISILDEHYPDLFNYLHKPPFILYYYGNIDILYEKNKICLTGNYETAAANKILENLDFKERNYVYVTELWAGFDSKIAQKIIESEQKLIIVLNCGIEYFKSICNPKLFDNPNVLLISEYPNLYHPTRKSLFARNRILSSVSKSLVLISSTDHKMMPIVDNFIEQGKDVFCFVLENDDKNDNIELINCGAKLITNLNQVP</sequence>
<proteinExistence type="inferred from homology"/>